<keyword evidence="2" id="KW-1185">Reference proteome</keyword>
<evidence type="ECO:0000313" key="2">
    <source>
        <dbReference type="Proteomes" id="UP000192448"/>
    </source>
</evidence>
<sequence length="178" mass="20267">MTARHIYVDETKPRSSYVVVASVHGADDVQALRQVVRRLLLPGQRYLHMKDESEGRKREIAAEIVAAQVQANVYVAGKRYRTNNERRAKCLEALVEHHASGPETLLIIDRDDTLVSFDNQQLIEFTRRAGCRGTLRYEHRSDKTELLLGIPDAIAWCWGKGGSWRQLIRPAITGVYEL</sequence>
<protein>
    <recommendedName>
        <fullName evidence="3">DUF3800 domain-containing protein</fullName>
    </recommendedName>
</protein>
<dbReference type="OrthoDB" id="5188615at2"/>
<reference evidence="1 2" key="1">
    <citation type="submission" date="2017-02" db="EMBL/GenBank/DDBJ databases">
        <title>The new phylogeny of genus Mycobacterium.</title>
        <authorList>
            <person name="Tortoli E."/>
            <person name="Trovato A."/>
            <person name="Cirillo D.M."/>
        </authorList>
    </citation>
    <scope>NUCLEOTIDE SEQUENCE [LARGE SCALE GENOMIC DNA]</scope>
    <source>
        <strain evidence="1 2">RW6</strain>
    </source>
</reference>
<organism evidence="1 2">
    <name type="scientific">Mycobacterium aquaticum</name>
    <dbReference type="NCBI Taxonomy" id="1927124"/>
    <lineage>
        <taxon>Bacteria</taxon>
        <taxon>Bacillati</taxon>
        <taxon>Actinomycetota</taxon>
        <taxon>Actinomycetes</taxon>
        <taxon>Mycobacteriales</taxon>
        <taxon>Mycobacteriaceae</taxon>
        <taxon>Mycobacterium</taxon>
    </lineage>
</organism>
<dbReference type="Proteomes" id="UP000192448">
    <property type="component" value="Unassembled WGS sequence"/>
</dbReference>
<evidence type="ECO:0008006" key="3">
    <source>
        <dbReference type="Google" id="ProtNLM"/>
    </source>
</evidence>
<dbReference type="AlphaFoldDB" id="A0A1X0A285"/>
<gene>
    <name evidence="1" type="ORF">BST13_34375</name>
</gene>
<evidence type="ECO:0000313" key="1">
    <source>
        <dbReference type="EMBL" id="ORA24150.1"/>
    </source>
</evidence>
<accession>A0A1X0A285</accession>
<proteinExistence type="predicted"/>
<dbReference type="EMBL" id="MVHF01000058">
    <property type="protein sequence ID" value="ORA24150.1"/>
    <property type="molecule type" value="Genomic_DNA"/>
</dbReference>
<name>A0A1X0A285_9MYCO</name>
<dbReference type="RefSeq" id="WP_083170187.1">
    <property type="nucleotide sequence ID" value="NZ_MVHF01000058.1"/>
</dbReference>
<comment type="caution">
    <text evidence="1">The sequence shown here is derived from an EMBL/GenBank/DDBJ whole genome shotgun (WGS) entry which is preliminary data.</text>
</comment>
<dbReference type="STRING" id="1927124.BST13_34375"/>